<comment type="caution">
    <text evidence="6">The sequence shown here is derived from an EMBL/GenBank/DDBJ whole genome shotgun (WGS) entry which is preliminary data.</text>
</comment>
<protein>
    <submittedName>
        <fullName evidence="6">TetR family transcriptional regulator</fullName>
    </submittedName>
</protein>
<evidence type="ECO:0000256" key="1">
    <source>
        <dbReference type="ARBA" id="ARBA00023015"/>
    </source>
</evidence>
<gene>
    <name evidence="6" type="ORF">Y717_26965</name>
</gene>
<dbReference type="AlphaFoldDB" id="A0A2T7T663"/>
<feature type="DNA-binding region" description="H-T-H motif" evidence="4">
    <location>
        <begin position="42"/>
        <end position="61"/>
    </location>
</feature>
<dbReference type="Pfam" id="PF21597">
    <property type="entry name" value="TetR_C_43"/>
    <property type="match status" value="1"/>
</dbReference>
<evidence type="ECO:0000313" key="7">
    <source>
        <dbReference type="Proteomes" id="UP000245992"/>
    </source>
</evidence>
<evidence type="ECO:0000256" key="3">
    <source>
        <dbReference type="ARBA" id="ARBA00023163"/>
    </source>
</evidence>
<dbReference type="PANTHER" id="PTHR30055:SF234">
    <property type="entry name" value="HTH-TYPE TRANSCRIPTIONAL REGULATOR BETI"/>
    <property type="match status" value="1"/>
</dbReference>
<name>A0A2T7T663_9ACTN</name>
<dbReference type="SUPFAM" id="SSF46689">
    <property type="entry name" value="Homeodomain-like"/>
    <property type="match status" value="1"/>
</dbReference>
<dbReference type="GO" id="GO:0000976">
    <property type="term" value="F:transcription cis-regulatory region binding"/>
    <property type="evidence" value="ECO:0007669"/>
    <property type="project" value="TreeGrafter"/>
</dbReference>
<sequence>MGVGERKPAAKSAPLRRDARRNRELLIASARDVFAEQGLDASLDEIARRAGVGNATLYRHFPDRAALIEAVFHESLGETQRAGEEARLSDDAWAGLTTYLSSIFAGLAADRGANDLMTTGVRGVPSLEALHAENRETVGLLLARAQRQGTMRRDVTTEDLLFSLAALGRAVPALTTTAPDAWRRYLALLLDGLRAEPAVPAVPLPAPPLTLDELGSVLHDLGPHRAR</sequence>
<accession>A0A2T7T663</accession>
<dbReference type="InterPro" id="IPR009057">
    <property type="entry name" value="Homeodomain-like_sf"/>
</dbReference>
<dbReference type="PROSITE" id="PS50977">
    <property type="entry name" value="HTH_TETR_2"/>
    <property type="match status" value="1"/>
</dbReference>
<feature type="domain" description="HTH tetR-type" evidence="5">
    <location>
        <begin position="20"/>
        <end position="79"/>
    </location>
</feature>
<evidence type="ECO:0000256" key="4">
    <source>
        <dbReference type="PROSITE-ProRule" id="PRU00335"/>
    </source>
</evidence>
<organism evidence="6 7">
    <name type="scientific">Streptomyces scopuliridis RB72</name>
    <dbReference type="NCBI Taxonomy" id="1440053"/>
    <lineage>
        <taxon>Bacteria</taxon>
        <taxon>Bacillati</taxon>
        <taxon>Actinomycetota</taxon>
        <taxon>Actinomycetes</taxon>
        <taxon>Kitasatosporales</taxon>
        <taxon>Streptomycetaceae</taxon>
        <taxon>Streptomyces</taxon>
    </lineage>
</organism>
<dbReference type="PANTHER" id="PTHR30055">
    <property type="entry name" value="HTH-TYPE TRANSCRIPTIONAL REGULATOR RUTR"/>
    <property type="match status" value="1"/>
</dbReference>
<dbReference type="InterPro" id="IPR001647">
    <property type="entry name" value="HTH_TetR"/>
</dbReference>
<proteinExistence type="predicted"/>
<dbReference type="Gene3D" id="1.10.357.10">
    <property type="entry name" value="Tetracycline Repressor, domain 2"/>
    <property type="match status" value="1"/>
</dbReference>
<evidence type="ECO:0000259" key="5">
    <source>
        <dbReference type="PROSITE" id="PS50977"/>
    </source>
</evidence>
<keyword evidence="1" id="KW-0805">Transcription regulation</keyword>
<keyword evidence="7" id="KW-1185">Reference proteome</keyword>
<dbReference type="OrthoDB" id="9795011at2"/>
<dbReference type="SUPFAM" id="SSF48498">
    <property type="entry name" value="Tetracyclin repressor-like, C-terminal domain"/>
    <property type="match status" value="1"/>
</dbReference>
<evidence type="ECO:0000313" key="6">
    <source>
        <dbReference type="EMBL" id="PVE10637.1"/>
    </source>
</evidence>
<dbReference type="Pfam" id="PF00440">
    <property type="entry name" value="TetR_N"/>
    <property type="match status" value="1"/>
</dbReference>
<dbReference type="EMBL" id="AZSP01000180">
    <property type="protein sequence ID" value="PVE10637.1"/>
    <property type="molecule type" value="Genomic_DNA"/>
</dbReference>
<dbReference type="InterPro" id="IPR049445">
    <property type="entry name" value="TetR_SbtR-like_C"/>
</dbReference>
<keyword evidence="3" id="KW-0804">Transcription</keyword>
<dbReference type="Proteomes" id="UP000245992">
    <property type="component" value="Unassembled WGS sequence"/>
</dbReference>
<reference evidence="6 7" key="1">
    <citation type="submission" date="2013-12" db="EMBL/GenBank/DDBJ databases">
        <title>Annotated genome of Streptomyces scopuliridis.</title>
        <authorList>
            <person name="Olson J.B."/>
        </authorList>
    </citation>
    <scope>NUCLEOTIDE SEQUENCE [LARGE SCALE GENOMIC DNA]</scope>
    <source>
        <strain evidence="6 7">RB72</strain>
    </source>
</reference>
<dbReference type="InterPro" id="IPR050109">
    <property type="entry name" value="HTH-type_TetR-like_transc_reg"/>
</dbReference>
<dbReference type="InterPro" id="IPR036271">
    <property type="entry name" value="Tet_transcr_reg_TetR-rel_C_sf"/>
</dbReference>
<keyword evidence="2 4" id="KW-0238">DNA-binding</keyword>
<dbReference type="GO" id="GO:0003700">
    <property type="term" value="F:DNA-binding transcription factor activity"/>
    <property type="evidence" value="ECO:0007669"/>
    <property type="project" value="TreeGrafter"/>
</dbReference>
<dbReference type="PRINTS" id="PR00455">
    <property type="entry name" value="HTHTETR"/>
</dbReference>
<dbReference type="RefSeq" id="WP_030350817.1">
    <property type="nucleotide sequence ID" value="NZ_AZSP01000180.1"/>
</dbReference>
<evidence type="ECO:0000256" key="2">
    <source>
        <dbReference type="ARBA" id="ARBA00023125"/>
    </source>
</evidence>